<dbReference type="GO" id="GO:0006508">
    <property type="term" value="P:proteolysis"/>
    <property type="evidence" value="ECO:0007669"/>
    <property type="project" value="InterPro"/>
</dbReference>
<keyword evidence="1" id="KW-1015">Disulfide bond</keyword>
<dbReference type="GO" id="GO:0004252">
    <property type="term" value="F:serine-type endopeptidase activity"/>
    <property type="evidence" value="ECO:0007669"/>
    <property type="project" value="InterPro"/>
</dbReference>
<evidence type="ECO:0000256" key="1">
    <source>
        <dbReference type="ARBA" id="ARBA00023157"/>
    </source>
</evidence>
<dbReference type="InterPro" id="IPR043504">
    <property type="entry name" value="Peptidase_S1_PA_chymotrypsin"/>
</dbReference>
<protein>
    <recommendedName>
        <fullName evidence="3">Peptidase S1 domain-containing protein</fullName>
    </recommendedName>
</protein>
<organism evidence="4 5">
    <name type="scientific">Ignelater luminosus</name>
    <name type="common">Cucubano</name>
    <name type="synonym">Pyrophorus luminosus</name>
    <dbReference type="NCBI Taxonomy" id="2038154"/>
    <lineage>
        <taxon>Eukaryota</taxon>
        <taxon>Metazoa</taxon>
        <taxon>Ecdysozoa</taxon>
        <taxon>Arthropoda</taxon>
        <taxon>Hexapoda</taxon>
        <taxon>Insecta</taxon>
        <taxon>Pterygota</taxon>
        <taxon>Neoptera</taxon>
        <taxon>Endopterygota</taxon>
        <taxon>Coleoptera</taxon>
        <taxon>Polyphaga</taxon>
        <taxon>Elateriformia</taxon>
        <taxon>Elateroidea</taxon>
        <taxon>Elateridae</taxon>
        <taxon>Agrypninae</taxon>
        <taxon>Pyrophorini</taxon>
        <taxon>Ignelater</taxon>
    </lineage>
</organism>
<feature type="signal peptide" evidence="2">
    <location>
        <begin position="1"/>
        <end position="20"/>
    </location>
</feature>
<dbReference type="SMART" id="SM00020">
    <property type="entry name" value="Tryp_SPc"/>
    <property type="match status" value="1"/>
</dbReference>
<comment type="caution">
    <text evidence="4">The sequence shown here is derived from an EMBL/GenBank/DDBJ whole genome shotgun (WGS) entry which is preliminary data.</text>
</comment>
<dbReference type="PRINTS" id="PR00722">
    <property type="entry name" value="CHYMOTRYPSIN"/>
</dbReference>
<dbReference type="PROSITE" id="PS50240">
    <property type="entry name" value="TRYPSIN_DOM"/>
    <property type="match status" value="1"/>
</dbReference>
<name>A0A8K0FWQ2_IGNLU</name>
<gene>
    <name evidence="4" type="ORF">ILUMI_23991</name>
</gene>
<sequence>MKKIIYLIILSSLLINYVVPKNSRRVPGGHTIQRGQFPYFVQIIVGSEDSEGLFKFSDCGGSLIHPQWVLTAAYCFKKFHMVPPEMFQEGWIRAYAGTNKIAVGGHYDLNDPVPNYQTITKVHIHSGYSYRLINYHNEYVTNDVAVALLARRFLLNDFVKIIKLADHRAQLCSEGTIIGGGTIDPFSETDSTLKYAHVHCRTVDTVSLRPLSIRPDVFYSETKWGKGHSVQGDIGGPFLCYDDSVPVQYGIISIYYNNTEAQTAITQYEPVAKYIAFIKQFVPDVSYQRDFRSKKKHRQSAQATSRAVWRELSSVVLCIKVIVDVMLVTV</sequence>
<dbReference type="Pfam" id="PF00089">
    <property type="entry name" value="Trypsin"/>
    <property type="match status" value="1"/>
</dbReference>
<dbReference type="EMBL" id="VTPC01090647">
    <property type="protein sequence ID" value="KAF2882165.1"/>
    <property type="molecule type" value="Genomic_DNA"/>
</dbReference>
<proteinExistence type="predicted"/>
<evidence type="ECO:0000313" key="4">
    <source>
        <dbReference type="EMBL" id="KAF2882165.1"/>
    </source>
</evidence>
<keyword evidence="2" id="KW-0732">Signal</keyword>
<dbReference type="SUPFAM" id="SSF50494">
    <property type="entry name" value="Trypsin-like serine proteases"/>
    <property type="match status" value="1"/>
</dbReference>
<dbReference type="Proteomes" id="UP000801492">
    <property type="component" value="Unassembled WGS sequence"/>
</dbReference>
<dbReference type="Gene3D" id="2.40.10.10">
    <property type="entry name" value="Trypsin-like serine proteases"/>
    <property type="match status" value="1"/>
</dbReference>
<evidence type="ECO:0000259" key="3">
    <source>
        <dbReference type="PROSITE" id="PS50240"/>
    </source>
</evidence>
<evidence type="ECO:0000256" key="2">
    <source>
        <dbReference type="SAM" id="SignalP"/>
    </source>
</evidence>
<accession>A0A8K0FWQ2</accession>
<keyword evidence="5" id="KW-1185">Reference proteome</keyword>
<dbReference type="PANTHER" id="PTHR24253">
    <property type="entry name" value="TRANSMEMBRANE PROTEASE SERINE"/>
    <property type="match status" value="1"/>
</dbReference>
<dbReference type="OrthoDB" id="6380398at2759"/>
<feature type="chain" id="PRO_5035473288" description="Peptidase S1 domain-containing protein" evidence="2">
    <location>
        <begin position="21"/>
        <end position="330"/>
    </location>
</feature>
<dbReference type="InterPro" id="IPR001254">
    <property type="entry name" value="Trypsin_dom"/>
</dbReference>
<reference evidence="4" key="1">
    <citation type="submission" date="2019-08" db="EMBL/GenBank/DDBJ databases">
        <title>The genome of the North American firefly Photinus pyralis.</title>
        <authorList>
            <consortium name="Photinus pyralis genome working group"/>
            <person name="Fallon T.R."/>
            <person name="Sander Lower S.E."/>
            <person name="Weng J.-K."/>
        </authorList>
    </citation>
    <scope>NUCLEOTIDE SEQUENCE</scope>
    <source>
        <strain evidence="4">TRF0915ILg1</strain>
        <tissue evidence="4">Whole body</tissue>
    </source>
</reference>
<feature type="domain" description="Peptidase S1" evidence="3">
    <location>
        <begin position="26"/>
        <end position="283"/>
    </location>
</feature>
<dbReference type="InterPro" id="IPR009003">
    <property type="entry name" value="Peptidase_S1_PA"/>
</dbReference>
<evidence type="ECO:0000313" key="5">
    <source>
        <dbReference type="Proteomes" id="UP000801492"/>
    </source>
</evidence>
<dbReference type="AlphaFoldDB" id="A0A8K0FWQ2"/>
<dbReference type="InterPro" id="IPR001314">
    <property type="entry name" value="Peptidase_S1A"/>
</dbReference>